<sequence length="156" mass="16910">MSCRCDKKSSPPTVLPATPFDLLWRLFSFTIITCESTQCIKLPASDSPRRTTPSHITPTLLRLIYPSFAPFSNCRYVHCSLCCCISSRFCCNNAIANAQSVLACACVGCGFDGENQNSAGEISVAVPRETYSNDSLTQVCVDGCLETQVPSTSNFS</sequence>
<reference evidence="1 2" key="1">
    <citation type="journal article" date="2019" name="Nat. Ecol. Evol.">
        <title>Megaphylogeny resolves global patterns of mushroom evolution.</title>
        <authorList>
            <person name="Varga T."/>
            <person name="Krizsan K."/>
            <person name="Foldi C."/>
            <person name="Dima B."/>
            <person name="Sanchez-Garcia M."/>
            <person name="Sanchez-Ramirez S."/>
            <person name="Szollosi G.J."/>
            <person name="Szarkandi J.G."/>
            <person name="Papp V."/>
            <person name="Albert L."/>
            <person name="Andreopoulos W."/>
            <person name="Angelini C."/>
            <person name="Antonin V."/>
            <person name="Barry K.W."/>
            <person name="Bougher N.L."/>
            <person name="Buchanan P."/>
            <person name="Buyck B."/>
            <person name="Bense V."/>
            <person name="Catcheside P."/>
            <person name="Chovatia M."/>
            <person name="Cooper J."/>
            <person name="Damon W."/>
            <person name="Desjardin D."/>
            <person name="Finy P."/>
            <person name="Geml J."/>
            <person name="Haridas S."/>
            <person name="Hughes K."/>
            <person name="Justo A."/>
            <person name="Karasinski D."/>
            <person name="Kautmanova I."/>
            <person name="Kiss B."/>
            <person name="Kocsube S."/>
            <person name="Kotiranta H."/>
            <person name="LaButti K.M."/>
            <person name="Lechner B.E."/>
            <person name="Liimatainen K."/>
            <person name="Lipzen A."/>
            <person name="Lukacs Z."/>
            <person name="Mihaltcheva S."/>
            <person name="Morgado L.N."/>
            <person name="Niskanen T."/>
            <person name="Noordeloos M.E."/>
            <person name="Ohm R.A."/>
            <person name="Ortiz-Santana B."/>
            <person name="Ovrebo C."/>
            <person name="Racz N."/>
            <person name="Riley R."/>
            <person name="Savchenko A."/>
            <person name="Shiryaev A."/>
            <person name="Soop K."/>
            <person name="Spirin V."/>
            <person name="Szebenyi C."/>
            <person name="Tomsovsky M."/>
            <person name="Tulloss R.E."/>
            <person name="Uehling J."/>
            <person name="Grigoriev I.V."/>
            <person name="Vagvolgyi C."/>
            <person name="Papp T."/>
            <person name="Martin F.M."/>
            <person name="Miettinen O."/>
            <person name="Hibbett D.S."/>
            <person name="Nagy L.G."/>
        </authorList>
    </citation>
    <scope>NUCLEOTIDE SEQUENCE [LARGE SCALE GENOMIC DNA]</scope>
    <source>
        <strain evidence="1 2">CBS 121175</strain>
    </source>
</reference>
<dbReference type="AlphaFoldDB" id="A0A5C3KYL5"/>
<proteinExistence type="predicted"/>
<keyword evidence="2" id="KW-1185">Reference proteome</keyword>
<gene>
    <name evidence="1" type="ORF">FA15DRAFT_668387</name>
</gene>
<protein>
    <submittedName>
        <fullName evidence="1">Uncharacterized protein</fullName>
    </submittedName>
</protein>
<name>A0A5C3KYL5_COPMA</name>
<organism evidence="1 2">
    <name type="scientific">Coprinopsis marcescibilis</name>
    <name type="common">Agaric fungus</name>
    <name type="synonym">Psathyrella marcescibilis</name>
    <dbReference type="NCBI Taxonomy" id="230819"/>
    <lineage>
        <taxon>Eukaryota</taxon>
        <taxon>Fungi</taxon>
        <taxon>Dikarya</taxon>
        <taxon>Basidiomycota</taxon>
        <taxon>Agaricomycotina</taxon>
        <taxon>Agaricomycetes</taxon>
        <taxon>Agaricomycetidae</taxon>
        <taxon>Agaricales</taxon>
        <taxon>Agaricineae</taxon>
        <taxon>Psathyrellaceae</taxon>
        <taxon>Coprinopsis</taxon>
    </lineage>
</organism>
<evidence type="ECO:0000313" key="1">
    <source>
        <dbReference type="EMBL" id="TFK25512.1"/>
    </source>
</evidence>
<accession>A0A5C3KYL5</accession>
<dbReference type="EMBL" id="ML210185">
    <property type="protein sequence ID" value="TFK25512.1"/>
    <property type="molecule type" value="Genomic_DNA"/>
</dbReference>
<dbReference type="Proteomes" id="UP000307440">
    <property type="component" value="Unassembled WGS sequence"/>
</dbReference>
<evidence type="ECO:0000313" key="2">
    <source>
        <dbReference type="Proteomes" id="UP000307440"/>
    </source>
</evidence>